<gene>
    <name evidence="1" type="ORF">GCM10010449_55970</name>
</gene>
<evidence type="ECO:0000313" key="1">
    <source>
        <dbReference type="EMBL" id="GAA3127389.1"/>
    </source>
</evidence>
<proteinExistence type="predicted"/>
<comment type="caution">
    <text evidence="1">The sequence shown here is derived from an EMBL/GenBank/DDBJ whole genome shotgun (WGS) entry which is preliminary data.</text>
</comment>
<reference evidence="2" key="1">
    <citation type="journal article" date="2019" name="Int. J. Syst. Evol. Microbiol.">
        <title>The Global Catalogue of Microorganisms (GCM) 10K type strain sequencing project: providing services to taxonomists for standard genome sequencing and annotation.</title>
        <authorList>
            <consortium name="The Broad Institute Genomics Platform"/>
            <consortium name="The Broad Institute Genome Sequencing Center for Infectious Disease"/>
            <person name="Wu L."/>
            <person name="Ma J."/>
        </authorList>
    </citation>
    <scope>NUCLEOTIDE SEQUENCE [LARGE SCALE GENOMIC DNA]</scope>
    <source>
        <strain evidence="2">JCM 9092</strain>
    </source>
</reference>
<organism evidence="1 2">
    <name type="scientific">Streptomyces rectiviolaceus</name>
    <dbReference type="NCBI Taxonomy" id="332591"/>
    <lineage>
        <taxon>Bacteria</taxon>
        <taxon>Bacillati</taxon>
        <taxon>Actinomycetota</taxon>
        <taxon>Actinomycetes</taxon>
        <taxon>Kitasatosporales</taxon>
        <taxon>Streptomycetaceae</taxon>
        <taxon>Streptomyces</taxon>
    </lineage>
</organism>
<sequence length="74" mass="8174">MDSPQQAEDLREEEAEGNIVQDTFEALTMAFKGHGMTLPQMRVDWGPVEPQIHLGAVTLAEGHQLCRALGSEVR</sequence>
<protein>
    <submittedName>
        <fullName evidence="1">Uncharacterized protein</fullName>
    </submittedName>
</protein>
<dbReference type="Proteomes" id="UP001501637">
    <property type="component" value="Unassembled WGS sequence"/>
</dbReference>
<keyword evidence="2" id="KW-1185">Reference proteome</keyword>
<dbReference type="EMBL" id="BAAAUG010000112">
    <property type="protein sequence ID" value="GAA3127389.1"/>
    <property type="molecule type" value="Genomic_DNA"/>
</dbReference>
<name>A0ABP6MVP6_9ACTN</name>
<accession>A0ABP6MVP6</accession>
<dbReference type="RefSeq" id="WP_344525276.1">
    <property type="nucleotide sequence ID" value="NZ_BAAAUG010000112.1"/>
</dbReference>
<evidence type="ECO:0000313" key="2">
    <source>
        <dbReference type="Proteomes" id="UP001501637"/>
    </source>
</evidence>